<dbReference type="GO" id="GO:0005634">
    <property type="term" value="C:nucleus"/>
    <property type="evidence" value="ECO:0007669"/>
    <property type="project" value="UniProtKB-SubCell"/>
</dbReference>
<dbReference type="InterPro" id="IPR050815">
    <property type="entry name" value="TF_fung"/>
</dbReference>
<dbReference type="Gene3D" id="4.10.240.10">
    <property type="entry name" value="Zn(2)-C6 fungal-type DNA-binding domain"/>
    <property type="match status" value="1"/>
</dbReference>
<dbReference type="Pfam" id="PF00172">
    <property type="entry name" value="Zn_clus"/>
    <property type="match status" value="1"/>
</dbReference>
<name>A0A8H7U1Q5_9APHY</name>
<evidence type="ECO:0000313" key="8">
    <source>
        <dbReference type="EMBL" id="KAF9814062.1"/>
    </source>
</evidence>
<evidence type="ECO:0000256" key="4">
    <source>
        <dbReference type="ARBA" id="ARBA00023163"/>
    </source>
</evidence>
<reference evidence="8" key="1">
    <citation type="submission" date="2020-11" db="EMBL/GenBank/DDBJ databases">
        <authorList>
            <person name="Koelle M."/>
            <person name="Horta M.A.C."/>
            <person name="Nowrousian M."/>
            <person name="Ohm R.A."/>
            <person name="Benz P."/>
            <person name="Pilgard A."/>
        </authorList>
    </citation>
    <scope>NUCLEOTIDE SEQUENCE</scope>
    <source>
        <strain evidence="8">FPRL280</strain>
    </source>
</reference>
<dbReference type="AlphaFoldDB" id="A0A8H7U1Q5"/>
<dbReference type="GO" id="GO:0000981">
    <property type="term" value="F:DNA-binding transcription factor activity, RNA polymerase II-specific"/>
    <property type="evidence" value="ECO:0007669"/>
    <property type="project" value="InterPro"/>
</dbReference>
<protein>
    <recommendedName>
        <fullName evidence="7">Zn(2)-C6 fungal-type domain-containing protein</fullName>
    </recommendedName>
</protein>
<feature type="region of interest" description="Disordered" evidence="6">
    <location>
        <begin position="851"/>
        <end position="870"/>
    </location>
</feature>
<dbReference type="InterPro" id="IPR001138">
    <property type="entry name" value="Zn2Cys6_DnaBD"/>
</dbReference>
<feature type="domain" description="Zn(2)-C6 fungal-type" evidence="7">
    <location>
        <begin position="208"/>
        <end position="238"/>
    </location>
</feature>
<reference evidence="8" key="2">
    <citation type="journal article" name="Front. Microbiol.">
        <title>Degradative Capacity of Two Strains of Rhodonia placenta: From Phenotype to Genotype.</title>
        <authorList>
            <person name="Kolle M."/>
            <person name="Horta M.A.C."/>
            <person name="Nowrousian M."/>
            <person name="Ohm R.A."/>
            <person name="Benz J.P."/>
            <person name="Pilgard A."/>
        </authorList>
    </citation>
    <scope>NUCLEOTIDE SEQUENCE</scope>
    <source>
        <strain evidence="8">FPRL280</strain>
    </source>
</reference>
<dbReference type="SMART" id="SM00066">
    <property type="entry name" value="GAL4"/>
    <property type="match status" value="1"/>
</dbReference>
<feature type="compositionally biased region" description="Basic residues" evidence="6">
    <location>
        <begin position="243"/>
        <end position="260"/>
    </location>
</feature>
<dbReference type="PANTHER" id="PTHR47338">
    <property type="entry name" value="ZN(II)2CYS6 TRANSCRIPTION FACTOR (EUROFUNG)-RELATED"/>
    <property type="match status" value="1"/>
</dbReference>
<keyword evidence="3" id="KW-0805">Transcription regulation</keyword>
<feature type="compositionally biased region" description="Low complexity" evidence="6">
    <location>
        <begin position="305"/>
        <end position="322"/>
    </location>
</feature>
<evidence type="ECO:0000313" key="9">
    <source>
        <dbReference type="Proteomes" id="UP000639403"/>
    </source>
</evidence>
<feature type="region of interest" description="Disordered" evidence="6">
    <location>
        <begin position="240"/>
        <end position="282"/>
    </location>
</feature>
<dbReference type="EMBL" id="JADOXO010000094">
    <property type="protein sequence ID" value="KAF9814062.1"/>
    <property type="molecule type" value="Genomic_DNA"/>
</dbReference>
<accession>A0A8H7U1Q5</accession>
<dbReference type="PROSITE" id="PS50048">
    <property type="entry name" value="ZN2_CY6_FUNGAL_2"/>
    <property type="match status" value="1"/>
</dbReference>
<dbReference type="Proteomes" id="UP000639403">
    <property type="component" value="Unassembled WGS sequence"/>
</dbReference>
<comment type="caution">
    <text evidence="8">The sequence shown here is derived from an EMBL/GenBank/DDBJ whole genome shotgun (WGS) entry which is preliminary data.</text>
</comment>
<evidence type="ECO:0000256" key="6">
    <source>
        <dbReference type="SAM" id="MobiDB-lite"/>
    </source>
</evidence>
<dbReference type="CDD" id="cd00067">
    <property type="entry name" value="GAL4"/>
    <property type="match status" value="1"/>
</dbReference>
<proteinExistence type="predicted"/>
<evidence type="ECO:0000256" key="3">
    <source>
        <dbReference type="ARBA" id="ARBA00023015"/>
    </source>
</evidence>
<feature type="region of interest" description="Disordered" evidence="6">
    <location>
        <begin position="147"/>
        <end position="203"/>
    </location>
</feature>
<comment type="subcellular location">
    <subcellularLocation>
        <location evidence="1">Nucleus</location>
    </subcellularLocation>
</comment>
<feature type="compositionally biased region" description="Polar residues" evidence="6">
    <location>
        <begin position="859"/>
        <end position="870"/>
    </location>
</feature>
<keyword evidence="2" id="KW-0479">Metal-binding</keyword>
<dbReference type="InterPro" id="IPR036864">
    <property type="entry name" value="Zn2-C6_fun-type_DNA-bd_sf"/>
</dbReference>
<dbReference type="PROSITE" id="PS00463">
    <property type="entry name" value="ZN2_CY6_FUNGAL_1"/>
    <property type="match status" value="1"/>
</dbReference>
<organism evidence="8 9">
    <name type="scientific">Rhodonia placenta</name>
    <dbReference type="NCBI Taxonomy" id="104341"/>
    <lineage>
        <taxon>Eukaryota</taxon>
        <taxon>Fungi</taxon>
        <taxon>Dikarya</taxon>
        <taxon>Basidiomycota</taxon>
        <taxon>Agaricomycotina</taxon>
        <taxon>Agaricomycetes</taxon>
        <taxon>Polyporales</taxon>
        <taxon>Adustoporiaceae</taxon>
        <taxon>Rhodonia</taxon>
    </lineage>
</organism>
<evidence type="ECO:0000259" key="7">
    <source>
        <dbReference type="PROSITE" id="PS50048"/>
    </source>
</evidence>
<keyword evidence="5" id="KW-0539">Nucleus</keyword>
<feature type="compositionally biased region" description="Low complexity" evidence="6">
    <location>
        <begin position="151"/>
        <end position="165"/>
    </location>
</feature>
<keyword evidence="4" id="KW-0804">Transcription</keyword>
<evidence type="ECO:0000256" key="5">
    <source>
        <dbReference type="ARBA" id="ARBA00023242"/>
    </source>
</evidence>
<sequence length="993" mass="111144">MVASTNGEVYAPYSRVPVVVEEGFQSSEDGSEMHSPVYDGPYSPHGQTLPCAQLFVANWDGHMGASDVASQVRDTRTFDGFVLARPPNTHDLAQHLSQELAIHEQPVLDFESTGNRFQSTVLAPSADYTFNLPQSRITDSHFRPQEVFHDSSSSYSSRHTSSISSEPDAQQIALMSSTTKTSSLNGNTNGHSSSTRPPRREASSVVIACRQCRARKIRCDSTRPVCHNCTRRNNECEYDAVPKRRGPDKRPGTRQRSCKKRPLDSTTLPAKKKRKVSEDSVSVVDVKIKESEDDKLHALSLSHPSLPQSASVSLSASHSPQHAATEALYSREPYSPPSRRYASSIEYPESKSFVRPLNLPISRHHRHDEQHKASPLPLSPSVEYSRKSWWDNLLHEHSLREIVGDLNFLLSSSGHWLSFIHAPTFLRDLQDEHLRVRMQPALIMSALAMATLMKSSQIELGSSGRNRALYFRDNAQSLLEAACSSQSVDYTLAEAALLLALFETSSHPQYNADRSTCSLQFLDRIIQVLSLCSVDARDPDVTLFSADAVPVVYMPDNYRPPKKCCCVIPSHNGVGIDDYRSYSSMNPPWDRSWSDAEIRKEECRRLCWTALALVSRYTMQCSLSHQEPLRFALSEPSNFALLFPGEAYERALGHEQLYGQSPKESVWAVYCRSMLLWSSSTRRVKETWSVDHRARFASDIFAETHAVQCALDMHHCNINGTFAYMCKELLYNTRLVVTHEISRLHDVDRAAIFDRRHAEEWLFYQDQISKNLKAAMLQVTEAPGQQLSRRPFQVNWVSSQVMICLALWEFDHAFVHALEQAKTFLTPLDVLNVLWPSPEWMDSAAGDHGSRIGDLDCSEPNNTHQSQSSITERGVIGAGWQRALCNLADLIIDSAGSWATIHRKYGGPNPSALRSQAVTVQPRGRVGGLLHARSGPGMVGRKHHIKHFRADQVDRSQSRTRVDVTLPGSVGSLPSKKTSRVACTSAVPHLIIQ</sequence>
<dbReference type="SUPFAM" id="SSF57701">
    <property type="entry name" value="Zn2/Cys6 DNA-binding domain"/>
    <property type="match status" value="1"/>
</dbReference>
<feature type="region of interest" description="Disordered" evidence="6">
    <location>
        <begin position="305"/>
        <end position="341"/>
    </location>
</feature>
<feature type="compositionally biased region" description="Polar residues" evidence="6">
    <location>
        <begin position="173"/>
        <end position="196"/>
    </location>
</feature>
<dbReference type="GO" id="GO:0008270">
    <property type="term" value="F:zinc ion binding"/>
    <property type="evidence" value="ECO:0007669"/>
    <property type="project" value="InterPro"/>
</dbReference>
<feature type="compositionally biased region" description="Low complexity" evidence="6">
    <location>
        <begin position="330"/>
        <end position="341"/>
    </location>
</feature>
<gene>
    <name evidence="8" type="ORF">IEO21_05302</name>
</gene>
<evidence type="ECO:0000256" key="1">
    <source>
        <dbReference type="ARBA" id="ARBA00004123"/>
    </source>
</evidence>
<dbReference type="PANTHER" id="PTHR47338:SF5">
    <property type="entry name" value="ZN(II)2CYS6 TRANSCRIPTION FACTOR (EUROFUNG)"/>
    <property type="match status" value="1"/>
</dbReference>
<evidence type="ECO:0000256" key="2">
    <source>
        <dbReference type="ARBA" id="ARBA00022723"/>
    </source>
</evidence>